<organism evidence="2 3">
    <name type="scientific">Streptomyces cirratus</name>
    <dbReference type="NCBI Taxonomy" id="68187"/>
    <lineage>
        <taxon>Bacteria</taxon>
        <taxon>Bacillati</taxon>
        <taxon>Actinomycetota</taxon>
        <taxon>Actinomycetes</taxon>
        <taxon>Kitasatosporales</taxon>
        <taxon>Streptomycetaceae</taxon>
        <taxon>Streptomyces</taxon>
    </lineage>
</organism>
<reference evidence="3" key="1">
    <citation type="journal article" date="2019" name="Int. J. Syst. Evol. Microbiol.">
        <title>The Global Catalogue of Microorganisms (GCM) 10K type strain sequencing project: providing services to taxonomists for standard genome sequencing and annotation.</title>
        <authorList>
            <consortium name="The Broad Institute Genomics Platform"/>
            <consortium name="The Broad Institute Genome Sequencing Center for Infectious Disease"/>
            <person name="Wu L."/>
            <person name="Ma J."/>
        </authorList>
    </citation>
    <scope>NUCLEOTIDE SEQUENCE [LARGE SCALE GENOMIC DNA]</scope>
    <source>
        <strain evidence="3">JCM 4738</strain>
    </source>
</reference>
<dbReference type="Proteomes" id="UP000642673">
    <property type="component" value="Unassembled WGS sequence"/>
</dbReference>
<comment type="caution">
    <text evidence="2">The sequence shown here is derived from an EMBL/GenBank/DDBJ whole genome shotgun (WGS) entry which is preliminary data.</text>
</comment>
<accession>A0ABQ3F3P3</accession>
<name>A0ABQ3F3P3_9ACTN</name>
<dbReference type="RefSeq" id="WP_190187730.1">
    <property type="nucleotide sequence ID" value="NZ_BMVP01000025.1"/>
</dbReference>
<dbReference type="InterPro" id="IPR045436">
    <property type="entry name" value="DUF6507"/>
</dbReference>
<evidence type="ECO:0000256" key="1">
    <source>
        <dbReference type="SAM" id="MobiDB-lite"/>
    </source>
</evidence>
<protein>
    <submittedName>
        <fullName evidence="2">Uncharacterized protein</fullName>
    </submittedName>
</protein>
<sequence length="146" mass="15103">MTSWDIKPQGVQSQLKLTGERAGDLEKALNALMGHMSEAAYAAGTAVPGSAATVPNAARQGPVATGQVPLSHRGTMGPVGAALSQYLEKRQPDVKAMVDRIQAAVLGAAKATNEYIEGDLDAAKHAQDAAKNVRLDELRDATGGAK</sequence>
<dbReference type="Pfam" id="PF20117">
    <property type="entry name" value="DUF6507"/>
    <property type="match status" value="1"/>
</dbReference>
<proteinExistence type="predicted"/>
<feature type="region of interest" description="Disordered" evidence="1">
    <location>
        <begin position="52"/>
        <end position="75"/>
    </location>
</feature>
<evidence type="ECO:0000313" key="2">
    <source>
        <dbReference type="EMBL" id="GHB84238.1"/>
    </source>
</evidence>
<keyword evidence="3" id="KW-1185">Reference proteome</keyword>
<dbReference type="EMBL" id="BMVP01000025">
    <property type="protein sequence ID" value="GHB84238.1"/>
    <property type="molecule type" value="Genomic_DNA"/>
</dbReference>
<evidence type="ECO:0000313" key="3">
    <source>
        <dbReference type="Proteomes" id="UP000642673"/>
    </source>
</evidence>
<gene>
    <name evidence="2" type="ORF">GCM10010347_63920</name>
</gene>